<dbReference type="InterPro" id="IPR002090">
    <property type="entry name" value="NHE-6/7/9"/>
</dbReference>
<dbReference type="InterPro" id="IPR018422">
    <property type="entry name" value="Cation/H_exchanger_CPA1"/>
</dbReference>
<dbReference type="PANTHER" id="PTHR10110:SF94">
    <property type="entry name" value="SODIUM_HYDROGEN EXCHANGER 6"/>
    <property type="match status" value="1"/>
</dbReference>
<keyword evidence="7" id="KW-0967">Endosome</keyword>
<dbReference type="GO" id="GO:0099072">
    <property type="term" value="P:regulation of postsynaptic membrane neurotransmitter receptor levels"/>
    <property type="evidence" value="ECO:0007669"/>
    <property type="project" value="Ensembl"/>
</dbReference>
<evidence type="ECO:0000256" key="10">
    <source>
        <dbReference type="ARBA" id="ARBA00023065"/>
    </source>
</evidence>
<dbReference type="AlphaFoldDB" id="H9GJ49"/>
<protein>
    <recommendedName>
        <fullName evidence="13">Sodium/hydrogen exchanger</fullName>
    </recommendedName>
</protein>
<feature type="transmembrane region" description="Helical" evidence="15">
    <location>
        <begin position="235"/>
        <end position="257"/>
    </location>
</feature>
<keyword evidence="6 13" id="KW-0812">Transmembrane</keyword>
<dbReference type="GO" id="GO:0030425">
    <property type="term" value="C:dendrite"/>
    <property type="evidence" value="ECO:0007669"/>
    <property type="project" value="Ensembl"/>
</dbReference>
<evidence type="ECO:0000256" key="5">
    <source>
        <dbReference type="ARBA" id="ARBA00022475"/>
    </source>
</evidence>
<dbReference type="STRING" id="28377.ENSACAP00000012430"/>
<dbReference type="GO" id="GO:0055037">
    <property type="term" value="C:recycling endosome"/>
    <property type="evidence" value="ECO:0000318"/>
    <property type="project" value="GO_Central"/>
</dbReference>
<dbReference type="GO" id="GO:0043679">
    <property type="term" value="C:axon terminus"/>
    <property type="evidence" value="ECO:0007669"/>
    <property type="project" value="Ensembl"/>
</dbReference>
<dbReference type="GeneTree" id="ENSGT00940000153460"/>
<evidence type="ECO:0000256" key="14">
    <source>
        <dbReference type="SAM" id="MobiDB-lite"/>
    </source>
</evidence>
<reference evidence="18" key="2">
    <citation type="submission" date="2025-08" db="UniProtKB">
        <authorList>
            <consortium name="Ensembl"/>
        </authorList>
    </citation>
    <scope>IDENTIFICATION</scope>
</reference>
<evidence type="ECO:0000256" key="2">
    <source>
        <dbReference type="ARBA" id="ARBA00004651"/>
    </source>
</evidence>
<dbReference type="GO" id="GO:0055038">
    <property type="term" value="C:recycling endosome membrane"/>
    <property type="evidence" value="ECO:0007669"/>
    <property type="project" value="UniProtKB-SubCell"/>
</dbReference>
<accession>H9GJ49</accession>
<keyword evidence="4 13" id="KW-0813">Transport</keyword>
<keyword evidence="19" id="KW-1185">Reference proteome</keyword>
<feature type="chain" id="PRO_5032567401" description="Sodium/hydrogen exchanger" evidence="16">
    <location>
        <begin position="39"/>
        <end position="659"/>
    </location>
</feature>
<keyword evidence="11 15" id="KW-0472">Membrane</keyword>
<evidence type="ECO:0000256" key="9">
    <source>
        <dbReference type="ARBA" id="ARBA00023053"/>
    </source>
</evidence>
<dbReference type="GO" id="GO:0005770">
    <property type="term" value="C:late endosome"/>
    <property type="evidence" value="ECO:0007669"/>
    <property type="project" value="Ensembl"/>
</dbReference>
<dbReference type="GO" id="GO:0031547">
    <property type="term" value="P:brain-derived neurotrophic factor receptor signaling pathway"/>
    <property type="evidence" value="ECO:0007669"/>
    <property type="project" value="Ensembl"/>
</dbReference>
<dbReference type="Bgee" id="ENSACAG00000012644">
    <property type="expression patterns" value="Expressed in testis and 13 other cell types or tissues"/>
</dbReference>
<feature type="region of interest" description="Disordered" evidence="14">
    <location>
        <begin position="594"/>
        <end position="619"/>
    </location>
</feature>
<evidence type="ECO:0000256" key="8">
    <source>
        <dbReference type="ARBA" id="ARBA00022989"/>
    </source>
</evidence>
<keyword evidence="9" id="KW-0915">Sodium</keyword>
<reference evidence="18" key="3">
    <citation type="submission" date="2025-09" db="UniProtKB">
        <authorList>
            <consortium name="Ensembl"/>
        </authorList>
    </citation>
    <scope>IDENTIFICATION</scope>
</reference>
<evidence type="ECO:0000256" key="1">
    <source>
        <dbReference type="ARBA" id="ARBA00004195"/>
    </source>
</evidence>
<evidence type="ECO:0000313" key="18">
    <source>
        <dbReference type="Ensembl" id="ENSACAP00000012430.3"/>
    </source>
</evidence>
<feature type="region of interest" description="Disordered" evidence="14">
    <location>
        <begin position="638"/>
        <end position="659"/>
    </location>
</feature>
<keyword evidence="16" id="KW-0732">Signal</keyword>
<dbReference type="GO" id="GO:0051453">
    <property type="term" value="P:regulation of intracellular pH"/>
    <property type="evidence" value="ECO:0000318"/>
    <property type="project" value="GO_Central"/>
</dbReference>
<evidence type="ECO:0000256" key="12">
    <source>
        <dbReference type="ARBA" id="ARBA00023201"/>
    </source>
</evidence>
<feature type="transmembrane region" description="Helical" evidence="15">
    <location>
        <begin position="126"/>
        <end position="148"/>
    </location>
</feature>
<dbReference type="GO" id="GO:0044308">
    <property type="term" value="C:axonal spine"/>
    <property type="evidence" value="ECO:0007669"/>
    <property type="project" value="Ensembl"/>
</dbReference>
<feature type="transmembrane region" description="Helical" evidence="15">
    <location>
        <begin position="322"/>
        <end position="350"/>
    </location>
</feature>
<feature type="transmembrane region" description="Helical" evidence="15">
    <location>
        <begin position="463"/>
        <end position="484"/>
    </location>
</feature>
<feature type="transmembrane region" description="Helical" evidence="15">
    <location>
        <begin position="404"/>
        <end position="426"/>
    </location>
</feature>
<dbReference type="PRINTS" id="PR01088">
    <property type="entry name" value="NAHEXCHNGR6"/>
</dbReference>
<dbReference type="GO" id="GO:0071805">
    <property type="term" value="P:potassium ion transmembrane transport"/>
    <property type="evidence" value="ECO:0000318"/>
    <property type="project" value="GO_Central"/>
</dbReference>
<organism evidence="18 19">
    <name type="scientific">Anolis carolinensis</name>
    <name type="common">Green anole</name>
    <name type="synonym">American chameleon</name>
    <dbReference type="NCBI Taxonomy" id="28377"/>
    <lineage>
        <taxon>Eukaryota</taxon>
        <taxon>Metazoa</taxon>
        <taxon>Chordata</taxon>
        <taxon>Craniata</taxon>
        <taxon>Vertebrata</taxon>
        <taxon>Euteleostomi</taxon>
        <taxon>Lepidosauria</taxon>
        <taxon>Squamata</taxon>
        <taxon>Bifurcata</taxon>
        <taxon>Unidentata</taxon>
        <taxon>Episquamata</taxon>
        <taxon>Toxicofera</taxon>
        <taxon>Iguania</taxon>
        <taxon>Dactyloidae</taxon>
        <taxon>Anolis</taxon>
    </lineage>
</organism>
<dbReference type="Pfam" id="PF00999">
    <property type="entry name" value="Na_H_Exchanger"/>
    <property type="match status" value="1"/>
</dbReference>
<dbReference type="Proteomes" id="UP000001646">
    <property type="component" value="Unplaced"/>
</dbReference>
<evidence type="ECO:0000256" key="11">
    <source>
        <dbReference type="ARBA" id="ARBA00023136"/>
    </source>
</evidence>
<feature type="compositionally biased region" description="Polar residues" evidence="14">
    <location>
        <begin position="596"/>
        <end position="606"/>
    </location>
</feature>
<dbReference type="InterPro" id="IPR006153">
    <property type="entry name" value="Cation/H_exchanger_TM"/>
</dbReference>
<dbReference type="PANTHER" id="PTHR10110">
    <property type="entry name" value="SODIUM/HYDROGEN EXCHANGER"/>
    <property type="match status" value="1"/>
</dbReference>
<keyword evidence="5" id="KW-1003">Cell membrane</keyword>
<keyword evidence="8 15" id="KW-1133">Transmembrane helix</keyword>
<feature type="transmembrane region" description="Helical" evidence="15">
    <location>
        <begin position="66"/>
        <end position="85"/>
    </location>
</feature>
<proteinExistence type="inferred from homology"/>
<dbReference type="GO" id="GO:0050808">
    <property type="term" value="P:synapse organization"/>
    <property type="evidence" value="ECO:0007669"/>
    <property type="project" value="Ensembl"/>
</dbReference>
<reference evidence="18" key="1">
    <citation type="submission" date="2009-12" db="EMBL/GenBank/DDBJ databases">
        <title>The Genome Sequence of Anolis carolinensis (Green Anole Lizard).</title>
        <authorList>
            <consortium name="The Genome Sequencing Platform"/>
            <person name="Di Palma F."/>
            <person name="Alfoldi J."/>
            <person name="Heiman D."/>
            <person name="Young S."/>
            <person name="Grabherr M."/>
            <person name="Johnson J."/>
            <person name="Lander E.S."/>
            <person name="Lindblad-Toh K."/>
        </authorList>
    </citation>
    <scope>NUCLEOTIDE SEQUENCE [LARGE SCALE GENOMIC DNA]</scope>
    <source>
        <strain evidence="18">JBL SC #1</strain>
    </source>
</reference>
<dbReference type="GO" id="GO:0015386">
    <property type="term" value="F:potassium:proton antiporter activity"/>
    <property type="evidence" value="ECO:0000318"/>
    <property type="project" value="GO_Central"/>
</dbReference>
<evidence type="ECO:0000256" key="3">
    <source>
        <dbReference type="ARBA" id="ARBA00007367"/>
    </source>
</evidence>
<dbReference type="HOGENOM" id="CLU_005912_7_0_1"/>
<evidence type="ECO:0000256" key="7">
    <source>
        <dbReference type="ARBA" id="ARBA00022753"/>
    </source>
</evidence>
<feature type="transmembrane region" description="Helical" evidence="15">
    <location>
        <begin position="200"/>
        <end position="223"/>
    </location>
</feature>
<evidence type="ECO:0000313" key="19">
    <source>
        <dbReference type="Proteomes" id="UP000001646"/>
    </source>
</evidence>
<feature type="transmembrane region" description="Helical" evidence="15">
    <location>
        <begin position="278"/>
        <end position="302"/>
    </location>
</feature>
<dbReference type="NCBIfam" id="TIGR00840">
    <property type="entry name" value="b_cpa1"/>
    <property type="match status" value="1"/>
</dbReference>
<dbReference type="GO" id="GO:0015385">
    <property type="term" value="F:sodium:proton antiporter activity"/>
    <property type="evidence" value="ECO:0000318"/>
    <property type="project" value="GO_Central"/>
</dbReference>
<keyword evidence="12 13" id="KW-0739">Sodium transport</keyword>
<dbReference type="GO" id="GO:0098978">
    <property type="term" value="C:glutamatergic synapse"/>
    <property type="evidence" value="ECO:0007669"/>
    <property type="project" value="Ensembl"/>
</dbReference>
<feature type="signal peptide" evidence="16">
    <location>
        <begin position="1"/>
        <end position="38"/>
    </location>
</feature>
<dbReference type="GO" id="GO:0098719">
    <property type="term" value="P:sodium ion import across plasma membrane"/>
    <property type="evidence" value="ECO:0000318"/>
    <property type="project" value="GO_Central"/>
</dbReference>
<feature type="transmembrane region" description="Helical" evidence="15">
    <location>
        <begin position="438"/>
        <end position="457"/>
    </location>
</feature>
<evidence type="ECO:0000256" key="15">
    <source>
        <dbReference type="SAM" id="Phobius"/>
    </source>
</evidence>
<evidence type="ECO:0000256" key="4">
    <source>
        <dbReference type="ARBA" id="ARBA00022448"/>
    </source>
</evidence>
<gene>
    <name evidence="18" type="primary">SLC9A6</name>
</gene>
<feature type="transmembrane region" description="Helical" evidence="15">
    <location>
        <begin position="163"/>
        <end position="188"/>
    </location>
</feature>
<name>H9GJ49_ANOCA</name>
<feature type="transmembrane region" description="Helical" evidence="15">
    <location>
        <begin position="371"/>
        <end position="392"/>
    </location>
</feature>
<evidence type="ECO:0000256" key="16">
    <source>
        <dbReference type="SAM" id="SignalP"/>
    </source>
</evidence>
<comment type="similarity">
    <text evidence="3 13">Belongs to the monovalent cation:proton antiporter 1 (CPA1) transporter (TC 2.A.36) family.</text>
</comment>
<keyword evidence="10 13" id="KW-0406">Ion transport</keyword>
<dbReference type="GO" id="GO:0098685">
    <property type="term" value="C:Schaffer collateral - CA1 synapse"/>
    <property type="evidence" value="ECO:0007669"/>
    <property type="project" value="Ensembl"/>
</dbReference>
<evidence type="ECO:0000256" key="6">
    <source>
        <dbReference type="ARBA" id="ARBA00022692"/>
    </source>
</evidence>
<dbReference type="InterPro" id="IPR004709">
    <property type="entry name" value="NaH_exchanger"/>
</dbReference>
<dbReference type="GO" id="GO:0051386">
    <property type="term" value="P:regulation of neurotrophin TRK receptor signaling pathway"/>
    <property type="evidence" value="ECO:0007669"/>
    <property type="project" value="Ensembl"/>
</dbReference>
<dbReference type="GO" id="GO:0005886">
    <property type="term" value="C:plasma membrane"/>
    <property type="evidence" value="ECO:0000318"/>
    <property type="project" value="GO_Central"/>
</dbReference>
<evidence type="ECO:0000259" key="17">
    <source>
        <dbReference type="Pfam" id="PF00999"/>
    </source>
</evidence>
<sequence length="659" mass="72774">MSCKGGGRPQRPPKEVHALAAWLLPLLSLLCLPEACWGSASGGAVALEEEIVSEKAAEASHRQDSANLLIFILLLTLTILTIWLFKHRRARFLHETGLAMIYGGSKGGVYGGGYHYNYCIVIPVFYYYYCIIIIAALLLYDIMLHYYYNFFSQRHFFRNLGSILAYAFLGTAISCFVIGSIMYGCVALMKVMGQLGGDFYFTDCLLFGAIASATDPVTVLAIFHELQVDVELYALLFGESVLNDAVAIVLSSSIVAYQPAGDNSHTFDVTAMFKSIGIFLGIFSGSFAMGAATVFLFLFLNFSLHVTKFTKLREFQLLETGLFFLMSWSTFLLAEACGFTGVVAVLFCGITQAHYTYNNLSTESQNRTKQLFELLNFLAENFIFSYMGLTLFTFQNHVFNPTFVVGAFLAVFLGRAANIYPLSFLLNLGRRNKIGTNFQHMMMFAGLRGAMAFALAIRDTATYARQMMFSTTLLIVFFTVWVFGGGTTPMLSCLHIRVGVDADQENLGLPENERRSTKAESAWLFRLWYNFDHNYLKPLLTHSGPPLTTTLPSCCGPIASCLTSPQAYENQEQLKDDDSDLILNDGDISLTYGDSAVNSDSLTSTAGRRPAGNGSEDPLDQELAFGDHELVIRGTRLVLPMDDSEPPSGVIDNARHGPA</sequence>
<feature type="domain" description="Cation/H+ exchanger transmembrane" evidence="17">
    <location>
        <begin position="150"/>
        <end position="492"/>
    </location>
</feature>
<evidence type="ECO:0000256" key="13">
    <source>
        <dbReference type="RuleBase" id="RU003722"/>
    </source>
</evidence>
<dbReference type="eggNOG" id="KOG1965">
    <property type="taxonomic scope" value="Eukaryota"/>
</dbReference>
<dbReference type="Gene3D" id="6.10.140.1330">
    <property type="match status" value="1"/>
</dbReference>
<dbReference type="Ensembl" id="ENSACAT00000012683.4">
    <property type="protein sequence ID" value="ENSACAP00000012430.3"/>
    <property type="gene ID" value="ENSACAG00000012644.4"/>
</dbReference>
<dbReference type="InParanoid" id="H9GJ49"/>
<comment type="subcellular location">
    <subcellularLocation>
        <location evidence="2">Cell membrane</location>
        <topology evidence="2">Multi-pass membrane protein</topology>
    </subcellularLocation>
    <subcellularLocation>
        <location evidence="1">Recycling endosome membrane</location>
        <topology evidence="1">Multi-pass membrane protein</topology>
    </subcellularLocation>
</comment>
<dbReference type="GO" id="GO:0005769">
    <property type="term" value="C:early endosome"/>
    <property type="evidence" value="ECO:0007669"/>
    <property type="project" value="Ensembl"/>
</dbReference>
<keyword evidence="13" id="KW-0050">Antiport</keyword>
<dbReference type="GO" id="GO:0060996">
    <property type="term" value="P:dendritic spine development"/>
    <property type="evidence" value="ECO:0007669"/>
    <property type="project" value="Ensembl"/>
</dbReference>